<feature type="domain" description="DUF7083" evidence="2">
    <location>
        <begin position="42"/>
        <end position="114"/>
    </location>
</feature>
<evidence type="ECO:0000259" key="2">
    <source>
        <dbReference type="Pfam" id="PF23309"/>
    </source>
</evidence>
<dbReference type="InterPro" id="IPR055510">
    <property type="entry name" value="DUF7083"/>
</dbReference>
<dbReference type="WBParaSite" id="TMUE_1000004321.1">
    <property type="protein sequence ID" value="TMUE_1000004321.1"/>
    <property type="gene ID" value="WBGene00295448"/>
</dbReference>
<keyword evidence="3" id="KW-1185">Reference proteome</keyword>
<dbReference type="AlphaFoldDB" id="A0A5S6QAG4"/>
<dbReference type="Proteomes" id="UP000046395">
    <property type="component" value="Unassembled WGS sequence"/>
</dbReference>
<evidence type="ECO:0000256" key="1">
    <source>
        <dbReference type="SAM" id="MobiDB-lite"/>
    </source>
</evidence>
<reference evidence="4" key="1">
    <citation type="submission" date="2019-12" db="UniProtKB">
        <authorList>
            <consortium name="WormBaseParasite"/>
        </authorList>
    </citation>
    <scope>IDENTIFICATION</scope>
</reference>
<name>A0A5S6QAG4_TRIMR</name>
<evidence type="ECO:0000313" key="4">
    <source>
        <dbReference type="WBParaSite" id="TMUE_1000004321.1"/>
    </source>
</evidence>
<feature type="region of interest" description="Disordered" evidence="1">
    <location>
        <begin position="235"/>
        <end position="256"/>
    </location>
</feature>
<proteinExistence type="predicted"/>
<dbReference type="STRING" id="70415.A0A5S6QAG4"/>
<evidence type="ECO:0000313" key="3">
    <source>
        <dbReference type="Proteomes" id="UP000046395"/>
    </source>
</evidence>
<sequence>MPGVAPEVRELLQQQSESLQATLEMLTRLLAPKMADNRQPSVDNLSNSITEFFYDPDNGGIFDAWFARYEDIFMVECDQMDDAAKKYVNFILPKKPSDFTFTETIKSLKDMFNRQRSLFSIRYQCLKLSKRESDDFITYASVVNRECDKFQLNALTEDQFRCLVFVSGLHSPEDSEIRLRLLNKMETDPNVTIQALTEECRRIASLKQDAILVEGAAQTADEQFINAVTKKTLKSRKKWSNRKGTSANRPAANPSLPAKPKTPCWLCGTMHLVRNCSFRSHKCQQCGITGHKKGIAQTSQKSAGRNGTGRRAIDGHRKQGEYVQSSMTTLRLIADSPPLLSTTEKLIFESTLVQT</sequence>
<accession>A0A5S6QAG4</accession>
<organism evidence="3 4">
    <name type="scientific">Trichuris muris</name>
    <name type="common">Mouse whipworm</name>
    <dbReference type="NCBI Taxonomy" id="70415"/>
    <lineage>
        <taxon>Eukaryota</taxon>
        <taxon>Metazoa</taxon>
        <taxon>Ecdysozoa</taxon>
        <taxon>Nematoda</taxon>
        <taxon>Enoplea</taxon>
        <taxon>Dorylaimia</taxon>
        <taxon>Trichinellida</taxon>
        <taxon>Trichuridae</taxon>
        <taxon>Trichuris</taxon>
    </lineage>
</organism>
<protein>
    <submittedName>
        <fullName evidence="4">Retrotransposon gag domain-containing protein</fullName>
    </submittedName>
</protein>
<dbReference type="Pfam" id="PF23309">
    <property type="entry name" value="DUF7083"/>
    <property type="match status" value="1"/>
</dbReference>